<accession>A0A0B5A544</accession>
<dbReference type="RefSeq" id="YP_009196234.1">
    <property type="nucleotide sequence ID" value="NC_028768.1"/>
</dbReference>
<evidence type="ECO:0000313" key="2">
    <source>
        <dbReference type="Proteomes" id="UP000031727"/>
    </source>
</evidence>
<protein>
    <recommendedName>
        <fullName evidence="3">DUF2815 family protein</fullName>
    </recommendedName>
</protein>
<dbReference type="EMBL" id="KP202969">
    <property type="protein sequence ID" value="AJD82815.1"/>
    <property type="molecule type" value="Genomic_DNA"/>
</dbReference>
<organism evidence="1 2">
    <name type="scientific">Achromobacter phage JWX</name>
    <dbReference type="NCBI Taxonomy" id="1589746"/>
    <lineage>
        <taxon>Viruses</taxon>
        <taxon>Duplodnaviria</taxon>
        <taxon>Heunggongvirae</taxon>
        <taxon>Uroviricota</taxon>
        <taxon>Caudoviricetes</taxon>
        <taxon>Steinhofvirus</taxon>
        <taxon>Steinhofvirus JWX</taxon>
    </lineage>
</organism>
<evidence type="ECO:0008006" key="3">
    <source>
        <dbReference type="Google" id="ProtNLM"/>
    </source>
</evidence>
<dbReference type="InterPro" id="IPR022595">
    <property type="entry name" value="Enc34_ssDNA-bd"/>
</dbReference>
<dbReference type="Gene3D" id="2.40.50.140">
    <property type="entry name" value="Nucleic acid-binding proteins"/>
    <property type="match status" value="1"/>
</dbReference>
<dbReference type="Proteomes" id="UP000031727">
    <property type="component" value="Segment"/>
</dbReference>
<name>A0A0B5A544_9CAUD</name>
<dbReference type="KEGG" id="vg:26623459"/>
<dbReference type="Pfam" id="PF10991">
    <property type="entry name" value="Enc34_ssDNA-bd"/>
    <property type="match status" value="1"/>
</dbReference>
<proteinExistence type="predicted"/>
<sequence length="205" mass="22232">MAMVKCVTPVGRVSFPSVFAASSYEGSAPKFSLMLVFEPEKFTPGQQKLWDQMVKLGDDVSLAKFKKKLDALPGNFKKPIRDGAEKENLAGFGEGKKFITFSSKHRPGIVDANGNPIEPIIDQETGRIDLQACNEELFYAGCYARVTMTAYAYDNVGKGVAFGLQNIQLIAKGERLDNKVDAASDFAGMGEAEFDGPAEPGGDFE</sequence>
<dbReference type="SUPFAM" id="SSF50249">
    <property type="entry name" value="Nucleic acid-binding proteins"/>
    <property type="match status" value="1"/>
</dbReference>
<dbReference type="GeneID" id="26623459"/>
<evidence type="ECO:0000313" key="1">
    <source>
        <dbReference type="EMBL" id="AJD82815.1"/>
    </source>
</evidence>
<keyword evidence="2" id="KW-1185">Reference proteome</keyword>
<gene>
    <name evidence="1" type="ORF">JWX_00050</name>
</gene>
<reference evidence="1 2" key="1">
    <citation type="submission" date="2014-11" db="EMBL/GenBank/DDBJ databases">
        <title>Characterization and genome comparisons of three Achromobacter phages of the Siphoviridae family.</title>
        <authorList>
            <person name="Dreiseikelmann B."/>
            <person name="Bunk B."/>
            <person name="Rohde M."/>
            <person name="Wittmann J."/>
        </authorList>
    </citation>
    <scope>NUCLEOTIDE SEQUENCE [LARGE SCALE GENOMIC DNA]</scope>
</reference>
<dbReference type="InterPro" id="IPR012340">
    <property type="entry name" value="NA-bd_OB-fold"/>
</dbReference>
<dbReference type="OrthoDB" id="22884at10239"/>